<evidence type="ECO:0000256" key="1">
    <source>
        <dbReference type="ARBA" id="ARBA00023125"/>
    </source>
</evidence>
<keyword evidence="5" id="KW-1185">Reference proteome</keyword>
<dbReference type="InterPro" id="IPR011010">
    <property type="entry name" value="DNA_brk_join_enz"/>
</dbReference>
<dbReference type="Proteomes" id="UP000503447">
    <property type="component" value="Chromosome"/>
</dbReference>
<dbReference type="EMBL" id="CP053452">
    <property type="protein sequence ID" value="QJX00308.1"/>
    <property type="molecule type" value="Genomic_DNA"/>
</dbReference>
<dbReference type="Gene3D" id="1.10.443.10">
    <property type="entry name" value="Intergrase catalytic core"/>
    <property type="match status" value="1"/>
</dbReference>
<keyword evidence="1" id="KW-0238">DNA-binding</keyword>
<dbReference type="Gene3D" id="1.10.150.130">
    <property type="match status" value="1"/>
</dbReference>
<dbReference type="GO" id="GO:0003677">
    <property type="term" value="F:DNA binding"/>
    <property type="evidence" value="ECO:0007669"/>
    <property type="project" value="UniProtKB-KW"/>
</dbReference>
<keyword evidence="2" id="KW-0233">DNA recombination</keyword>
<evidence type="ECO:0000313" key="5">
    <source>
        <dbReference type="Proteomes" id="UP000503447"/>
    </source>
</evidence>
<dbReference type="InterPro" id="IPR013762">
    <property type="entry name" value="Integrase-like_cat_sf"/>
</dbReference>
<dbReference type="RefSeq" id="WP_171475084.1">
    <property type="nucleotide sequence ID" value="NZ_CP053452.2"/>
</dbReference>
<dbReference type="SUPFAM" id="SSF56349">
    <property type="entry name" value="DNA breaking-rejoining enzymes"/>
    <property type="match status" value="1"/>
</dbReference>
<sequence length="404" mass="44729">MSQSSGSRASGKAVLKPKKPYLDFPLTPHACGKWAKKIRGKLHYFGQWARRLEGVLVPIAGEDGWKPALEEYKKVADDLHAGRTPRGEADKDKLTVADLCNAFLTAKKRKMDAGELTSMMWYDYKFATDFLVKQFGAKRLVDDLAAEDFGALRAAMAKKWGPVRLANCITRVRSVFKFGFENGHMERPVRFGSEFDKPSASTLRRHKAKQPAKMLEPAEIHTLLDGASEQMRAVILVGINCGFGNHDCAELSHSNQNLDTGVIDFPRPKTGIARRCPLWPETVAAIRAAVAVRPKAEKPRDVGRVFLSSTGTMLVTRTAAGHTVDLLGAPFTALLKAKGLHRKGVGFYTLRHVFETIAGEAKDQVAVDHIMGHTDPSIAGQYRERISDDRLRAVTDHVRAWLFA</sequence>
<protein>
    <recommendedName>
        <fullName evidence="3">Tyr recombinase domain-containing protein</fullName>
    </recommendedName>
</protein>
<dbReference type="InterPro" id="IPR010998">
    <property type="entry name" value="Integrase_recombinase_N"/>
</dbReference>
<dbReference type="Pfam" id="PF00589">
    <property type="entry name" value="Phage_integrase"/>
    <property type="match status" value="1"/>
</dbReference>
<organism evidence="4 5">
    <name type="scientific">Frigoriglobus tundricola</name>
    <dbReference type="NCBI Taxonomy" id="2774151"/>
    <lineage>
        <taxon>Bacteria</taxon>
        <taxon>Pseudomonadati</taxon>
        <taxon>Planctomycetota</taxon>
        <taxon>Planctomycetia</taxon>
        <taxon>Gemmatales</taxon>
        <taxon>Gemmataceae</taxon>
        <taxon>Frigoriglobus</taxon>
    </lineage>
</organism>
<dbReference type="GO" id="GO:0006310">
    <property type="term" value="P:DNA recombination"/>
    <property type="evidence" value="ECO:0007669"/>
    <property type="project" value="UniProtKB-KW"/>
</dbReference>
<dbReference type="InterPro" id="IPR002104">
    <property type="entry name" value="Integrase_catalytic"/>
</dbReference>
<dbReference type="PROSITE" id="PS51898">
    <property type="entry name" value="TYR_RECOMBINASE"/>
    <property type="match status" value="1"/>
</dbReference>
<gene>
    <name evidence="4" type="ORF">FTUN_7933</name>
</gene>
<accession>A0A6M5Z1L2</accession>
<feature type="domain" description="Tyr recombinase" evidence="3">
    <location>
        <begin position="209"/>
        <end position="396"/>
    </location>
</feature>
<dbReference type="AlphaFoldDB" id="A0A6M5Z1L2"/>
<dbReference type="KEGG" id="ftj:FTUN_7933"/>
<evidence type="ECO:0000313" key="4">
    <source>
        <dbReference type="EMBL" id="QJX00308.1"/>
    </source>
</evidence>
<evidence type="ECO:0000259" key="3">
    <source>
        <dbReference type="PROSITE" id="PS51898"/>
    </source>
</evidence>
<dbReference type="GO" id="GO:0015074">
    <property type="term" value="P:DNA integration"/>
    <property type="evidence" value="ECO:0007669"/>
    <property type="project" value="InterPro"/>
</dbReference>
<name>A0A6M5Z1L2_9BACT</name>
<reference evidence="5" key="1">
    <citation type="submission" date="2020-05" db="EMBL/GenBank/DDBJ databases">
        <title>Frigoriglobus tundricola gen. nov., sp. nov., a psychrotolerant cellulolytic planctomycete of the family Gemmataceae with two divergent copies of 16S rRNA gene.</title>
        <authorList>
            <person name="Kulichevskaya I.S."/>
            <person name="Ivanova A.A."/>
            <person name="Naumoff D.G."/>
            <person name="Beletsky A.V."/>
            <person name="Rijpstra W.I.C."/>
            <person name="Sinninghe Damste J.S."/>
            <person name="Mardanov A.V."/>
            <person name="Ravin N.V."/>
            <person name="Dedysh S.N."/>
        </authorList>
    </citation>
    <scope>NUCLEOTIDE SEQUENCE [LARGE SCALE GENOMIC DNA]</scope>
    <source>
        <strain evidence="5">PL17</strain>
    </source>
</reference>
<proteinExistence type="predicted"/>
<evidence type="ECO:0000256" key="2">
    <source>
        <dbReference type="ARBA" id="ARBA00023172"/>
    </source>
</evidence>